<feature type="signal peptide" evidence="1">
    <location>
        <begin position="1"/>
        <end position="23"/>
    </location>
</feature>
<comment type="caution">
    <text evidence="2">The sequence shown here is derived from an EMBL/GenBank/DDBJ whole genome shotgun (WGS) entry which is preliminary data.</text>
</comment>
<dbReference type="EMBL" id="JACHKS010000001">
    <property type="protein sequence ID" value="MBB6329764.1"/>
    <property type="molecule type" value="Genomic_DNA"/>
</dbReference>
<dbReference type="Proteomes" id="UP000587367">
    <property type="component" value="Unassembled WGS sequence"/>
</dbReference>
<evidence type="ECO:0008006" key="4">
    <source>
        <dbReference type="Google" id="ProtNLM"/>
    </source>
</evidence>
<reference evidence="2 3" key="1">
    <citation type="submission" date="2020-08" db="EMBL/GenBank/DDBJ databases">
        <title>Functional genomics of gut bacteria from endangered species of beetles.</title>
        <authorList>
            <person name="Carlos-Shanley C."/>
        </authorList>
    </citation>
    <scope>NUCLEOTIDE SEQUENCE [LARGE SCALE GENOMIC DNA]</scope>
    <source>
        <strain evidence="2 3">S00068</strain>
    </source>
</reference>
<keyword evidence="3" id="KW-1185">Reference proteome</keyword>
<organism evidence="2 3">
    <name type="scientific">Chryseobacterium sediminis</name>
    <dbReference type="NCBI Taxonomy" id="1679494"/>
    <lineage>
        <taxon>Bacteria</taxon>
        <taxon>Pseudomonadati</taxon>
        <taxon>Bacteroidota</taxon>
        <taxon>Flavobacteriia</taxon>
        <taxon>Flavobacteriales</taxon>
        <taxon>Weeksellaceae</taxon>
        <taxon>Chryseobacterium group</taxon>
        <taxon>Chryseobacterium</taxon>
    </lineage>
</organism>
<accession>A0ABR6PZU0</accession>
<protein>
    <recommendedName>
        <fullName evidence="4">WAP domain-containing protein</fullName>
    </recommendedName>
</protein>
<sequence>MKLRALFLGGIVALGLMSFSAKIGDTLEPIDPGTCKQSSSLNDGTCNGSTNPCCASPGRYLG</sequence>
<proteinExistence type="predicted"/>
<name>A0ABR6PZU0_9FLAO</name>
<evidence type="ECO:0000313" key="2">
    <source>
        <dbReference type="EMBL" id="MBB6329764.1"/>
    </source>
</evidence>
<keyword evidence="1" id="KW-0732">Signal</keyword>
<gene>
    <name evidence="2" type="ORF">HNP24_000714</name>
</gene>
<evidence type="ECO:0000256" key="1">
    <source>
        <dbReference type="SAM" id="SignalP"/>
    </source>
</evidence>
<evidence type="ECO:0000313" key="3">
    <source>
        <dbReference type="Proteomes" id="UP000587367"/>
    </source>
</evidence>
<feature type="chain" id="PRO_5047248761" description="WAP domain-containing protein" evidence="1">
    <location>
        <begin position="24"/>
        <end position="62"/>
    </location>
</feature>